<evidence type="ECO:0000313" key="8">
    <source>
        <dbReference type="Proteomes" id="UP000019118"/>
    </source>
</evidence>
<evidence type="ECO:0000256" key="4">
    <source>
        <dbReference type="ARBA" id="ARBA00023136"/>
    </source>
</evidence>
<evidence type="ECO:0000256" key="3">
    <source>
        <dbReference type="ARBA" id="ARBA00022989"/>
    </source>
</evidence>
<feature type="region of interest" description="Disordered" evidence="5">
    <location>
        <begin position="226"/>
        <end position="249"/>
    </location>
</feature>
<accession>A0AAR5PMX1</accession>
<protein>
    <recommendedName>
        <fullName evidence="9">Sphingomyelin phosphodiesterase 4</fullName>
    </recommendedName>
</protein>
<feature type="transmembrane region" description="Helical" evidence="6">
    <location>
        <begin position="776"/>
        <end position="809"/>
    </location>
</feature>
<evidence type="ECO:0000256" key="2">
    <source>
        <dbReference type="ARBA" id="ARBA00022692"/>
    </source>
</evidence>
<dbReference type="GO" id="GO:0046475">
    <property type="term" value="P:glycerophospholipid catabolic process"/>
    <property type="evidence" value="ECO:0007669"/>
    <property type="project" value="TreeGrafter"/>
</dbReference>
<dbReference type="PANTHER" id="PTHR12988:SF6">
    <property type="entry name" value="SPHINGOMYELIN PHOSPHODIESTERASE 4"/>
    <property type="match status" value="1"/>
</dbReference>
<keyword evidence="3 6" id="KW-1133">Transmembrane helix</keyword>
<reference evidence="7" key="2">
    <citation type="submission" date="2024-08" db="UniProtKB">
        <authorList>
            <consortium name="EnsemblMetazoa"/>
        </authorList>
    </citation>
    <scope>IDENTIFICATION</scope>
</reference>
<dbReference type="GO" id="GO:0046513">
    <property type="term" value="P:ceramide biosynthetic process"/>
    <property type="evidence" value="ECO:0007669"/>
    <property type="project" value="TreeGrafter"/>
</dbReference>
<comment type="subcellular location">
    <subcellularLocation>
        <location evidence="1">Membrane</location>
        <topology evidence="1">Single-pass membrane protein</topology>
    </subcellularLocation>
</comment>
<dbReference type="InterPro" id="IPR024129">
    <property type="entry name" value="Sphingomy_SMPD4"/>
</dbReference>
<dbReference type="GO" id="GO:0016020">
    <property type="term" value="C:membrane"/>
    <property type="evidence" value="ECO:0007669"/>
    <property type="project" value="UniProtKB-SubCell"/>
</dbReference>
<evidence type="ECO:0000256" key="6">
    <source>
        <dbReference type="SAM" id="Phobius"/>
    </source>
</evidence>
<dbReference type="EnsemblMetazoa" id="XM_019906703.1">
    <property type="protein sequence ID" value="XP_019762262.1"/>
    <property type="gene ID" value="LOC109539102"/>
</dbReference>
<dbReference type="Pfam" id="PF14724">
    <property type="entry name" value="mit_SMPDase"/>
    <property type="match status" value="1"/>
</dbReference>
<keyword evidence="4 6" id="KW-0472">Membrane</keyword>
<evidence type="ECO:0000256" key="5">
    <source>
        <dbReference type="SAM" id="MobiDB-lite"/>
    </source>
</evidence>
<reference evidence="8" key="1">
    <citation type="journal article" date="2013" name="Genome Biol.">
        <title>Draft genome of the mountain pine beetle, Dendroctonus ponderosae Hopkins, a major forest pest.</title>
        <authorList>
            <person name="Keeling C.I."/>
            <person name="Yuen M.M."/>
            <person name="Liao N.Y."/>
            <person name="Docking T.R."/>
            <person name="Chan S.K."/>
            <person name="Taylor G.A."/>
            <person name="Palmquist D.L."/>
            <person name="Jackman S.D."/>
            <person name="Nguyen A."/>
            <person name="Li M."/>
            <person name="Henderson H."/>
            <person name="Janes J.K."/>
            <person name="Zhao Y."/>
            <person name="Pandoh P."/>
            <person name="Moore R."/>
            <person name="Sperling F.A."/>
            <person name="Huber D.P."/>
            <person name="Birol I."/>
            <person name="Jones S.J."/>
            <person name="Bohlmann J."/>
        </authorList>
    </citation>
    <scope>NUCLEOTIDE SEQUENCE</scope>
</reference>
<organism evidence="7 8">
    <name type="scientific">Dendroctonus ponderosae</name>
    <name type="common">Mountain pine beetle</name>
    <dbReference type="NCBI Taxonomy" id="77166"/>
    <lineage>
        <taxon>Eukaryota</taxon>
        <taxon>Metazoa</taxon>
        <taxon>Ecdysozoa</taxon>
        <taxon>Arthropoda</taxon>
        <taxon>Hexapoda</taxon>
        <taxon>Insecta</taxon>
        <taxon>Pterygota</taxon>
        <taxon>Neoptera</taxon>
        <taxon>Endopterygota</taxon>
        <taxon>Coleoptera</taxon>
        <taxon>Polyphaga</taxon>
        <taxon>Cucujiformia</taxon>
        <taxon>Curculionidae</taxon>
        <taxon>Scolytinae</taxon>
        <taxon>Dendroctonus</taxon>
    </lineage>
</organism>
<dbReference type="GeneID" id="109539102"/>
<dbReference type="KEGG" id="dpa:109539102"/>
<keyword evidence="8" id="KW-1185">Reference proteome</keyword>
<dbReference type="PANTHER" id="PTHR12988">
    <property type="entry name" value="SPHINGOMYELIN PHOSPHODIESTERASE 4"/>
    <property type="match status" value="1"/>
</dbReference>
<dbReference type="GO" id="GO:0050290">
    <property type="term" value="F:sphingomyelin phosphodiesterase D activity"/>
    <property type="evidence" value="ECO:0007669"/>
    <property type="project" value="InterPro"/>
</dbReference>
<dbReference type="AlphaFoldDB" id="A0AAR5PMX1"/>
<proteinExistence type="predicted"/>
<keyword evidence="2 6" id="KW-0812">Transmembrane</keyword>
<sequence length="841" mass="97281">MVLSTPLQSISECFVRRNKMFSKDYNYFMDCVQRALQLPIRSRCAELTLRLDRASLQELHNCFPILLDSIFGTQGTPCWGLRAITERDGEDYRQLNHFLSPRGPLFNLIYRLLKDPNIKYEFPLSFLPVKIKQLLEAPSGHPFYSELVNTNPQTKQCRSLLLNPFDYYFFHFAYHLINPWQQRAGSAVTSWNTVYYCLCCDYILHFLPIDPAAKIHPEIYYNGKNPLQRTSPQSSAHQGSPRTPGGAYSNLREDPAGINLRSHHPRNEIWRSETVLTVFTDIWLYNDSVVSQPATTTDINYAFSSSAMRLYYNELPTGEYMRIVRVLLKQLHAFSDSAKCDDTYLCELKKISIPMIQGKFYVFIRNLIYKWPLDGSFRLVLELWLTYIQPWRYPASNLIKRLVKQDGNPDAEDITLGANQLQMSPTIEHLPFIANNLLCYVAIFEQLLPRFMRVDLVSPKMSLMLYRISKVFDQPNLPSLLREVEQCLENGQSSSPKHKNYAGWGNHITLPTYPAPFSGRLGNISLRNSPMGPSDHKWASITRQKIFELEGPNFTYRPLFANPPAHEVYELLVQIKKSIGYAQNLIANKEQEEKVLYSGFWGSIKYFLQSPVSTDDFTLDDRRKVPVYLEVAFNNLREMFAINEEIIVDEVEPVPTSNGNEFEMSGDFKFLTPEKVRQRLKTIRYDGDPDLEPIKSTECTFMVRALYQLATKVNENFGPTFYQLYHNPTYWGRFARQILMAPVTVHNYDKTALGSPRVSVHLPPRISFRCCASFKFIRYFILGALIAWLIFGYRFDAYLFTITSSYLLYKMLKAIPKNSPNSTRHGYPTQGFGNISFSDSF</sequence>
<evidence type="ECO:0008006" key="9">
    <source>
        <dbReference type="Google" id="ProtNLM"/>
    </source>
</evidence>
<name>A0AAR5PMX1_DENPD</name>
<dbReference type="GO" id="GO:0006685">
    <property type="term" value="P:sphingomyelin catabolic process"/>
    <property type="evidence" value="ECO:0007669"/>
    <property type="project" value="TreeGrafter"/>
</dbReference>
<feature type="compositionally biased region" description="Polar residues" evidence="5">
    <location>
        <begin position="226"/>
        <end position="241"/>
    </location>
</feature>
<dbReference type="Proteomes" id="UP000019118">
    <property type="component" value="Unassembled WGS sequence"/>
</dbReference>
<evidence type="ECO:0000313" key="7">
    <source>
        <dbReference type="EnsemblMetazoa" id="XP_019762262.1"/>
    </source>
</evidence>
<evidence type="ECO:0000256" key="1">
    <source>
        <dbReference type="ARBA" id="ARBA00004167"/>
    </source>
</evidence>